<keyword evidence="1" id="KW-0677">Repeat</keyword>
<keyword evidence="4" id="KW-1185">Reference proteome</keyword>
<dbReference type="PANTHER" id="PTHR22906">
    <property type="entry name" value="PROPERDIN"/>
    <property type="match status" value="1"/>
</dbReference>
<sequence>MQSMVKIIALWICLCIRQMTWFSGSQGSQLGLVVPDKTTDGLFASMGRARIGKFTVNGETAELDVILEDTVGTKEVWLLDFQPYRYKIATPIDHRTGDLWSSRTGYCSNVEEDRRWEDRYFDDDFFKSKNSSGAKNLFSRYLRGSDENATLGIRLDEVRYAGSLDTFMYCERSDGSNIWDFSIHFEEIQYTTVLYATNVRPVPGWSPGGSIRVPAVAYVQTHIRLVWRLTRIAMVNFVVSSVPIISERLLEEIGRLLVLFDFAIVEPYLLSDGVPDLSRARLHMGFSTLLPARNRSIVVFRNGTEIYEPEVQGNSLEEVVSAPPSTLEETPICSLRRPQYCQQTWEFEMVLRMDLATLVQELPLDATGVFQFNFDSYKCPDLNTTEACELASDLPPWDVRIDLTLQTTVDAVDEQTDSVTLSIVKLANDKGEDLRGGRTINHMENITVEVRFSPAFLRSSYILELQLFMVCIGDQHLDSSQGCLGAREEDRYSAFVGQDLYFTYDPAEAPEYAAMLQPTDTPPEDGVEGSSKTAVPPTTVPQTYIVEKVLTRKYGIWTGVAVDSVFIRPYPDSTLRRSLGSPVSSLHFLKEDIGDGSLSPLYMIELLSSASPPILQPTIIVDSSAFQLYFAWRLDQYRVLETVLAGTDAGSDGNLQQVYSAFTSESPVVSYVGTDNPAKLHCEDFDTEQHHWYYYEPDWVDLASPSCQFLMDLVSLRNLVQEIASASLQPLPRAEGPLSDYQEPTLSWNASSRHDVYLLSDRDLLLNILHLEPSYVDKLVEFEKASDWQRVDLGLYSILLFQEEDILLAFEPSGFLSNLRDRVQYFADRVNSFSDYVIEAVDQQSKNDEVQLAAILEVVSELTRNESEYFETFSSESSDSLDEGYWLGVAIDDSFYRFLWSICSLGRGSFQGNFYKTESRNPEITLDPIMCRDGRFLAGYSEHCQMNWAEVIPFWVYPAPLVTAQEALPGGWGFWSDWSECSQSCGGGVRTRHRECIDMQRGCSGLDSVTDSCNKDGCSLFDSEGFRLVLKAARHSGISIYDFWVSSDFTADSEIHSSLYKSSLVEEWADTITVKEVKVSMLYQDQPVLELIFNGQESNKMDWFRAHRLISSPYNDVSSSSKNFFSIDGHASLGRRFFISHWYRGCRHQLGWMVVLDAGSRFHPCSWEKHLSYPAFYYSKISTKTNFRRGQIGIADEFAIYIKYTKSAYIPPPPTLPPPVTYTREMISSPPPGSQLRLEEYDLEKQVHRSQLQNTVLSQERNAYTMTTIYTLVSIDEERTRRDGHRARRTLIASTQIPQLQSARFISEGCPPGSEFNPIDLTCDCLQSDWFYSEESFHCEPRNTIEDPEMDVVENTVTPDNGNTSSSPTGHLLSVVLATAAVLIIGHRWQ</sequence>
<accession>A0A8B7YMI2</accession>
<protein>
    <submittedName>
        <fullName evidence="5">Uncharacterized protein LOC110981300 isoform X1</fullName>
    </submittedName>
</protein>
<dbReference type="InterPro" id="IPR052065">
    <property type="entry name" value="Compl_asym_regulator"/>
</dbReference>
<dbReference type="Gene3D" id="2.20.100.10">
    <property type="entry name" value="Thrombospondin type-1 (TSP1) repeat"/>
    <property type="match status" value="1"/>
</dbReference>
<dbReference type="KEGG" id="aplc:110981300"/>
<feature type="signal peptide" evidence="3">
    <location>
        <begin position="1"/>
        <end position="27"/>
    </location>
</feature>
<dbReference type="SMART" id="SM00209">
    <property type="entry name" value="TSP1"/>
    <property type="match status" value="1"/>
</dbReference>
<reference evidence="5" key="1">
    <citation type="submission" date="2025-08" db="UniProtKB">
        <authorList>
            <consortium name="RefSeq"/>
        </authorList>
    </citation>
    <scope>IDENTIFICATION</scope>
</reference>
<gene>
    <name evidence="5" type="primary">LOC110981300</name>
</gene>
<dbReference type="Proteomes" id="UP000694845">
    <property type="component" value="Unplaced"/>
</dbReference>
<keyword evidence="3" id="KW-0732">Signal</keyword>
<evidence type="ECO:0000313" key="5">
    <source>
        <dbReference type="RefSeq" id="XP_022094468.1"/>
    </source>
</evidence>
<name>A0A8B7YMI2_ACAPL</name>
<proteinExistence type="predicted"/>
<keyword evidence="2" id="KW-1015">Disulfide bond</keyword>
<evidence type="ECO:0000256" key="3">
    <source>
        <dbReference type="SAM" id="SignalP"/>
    </source>
</evidence>
<dbReference type="OrthoDB" id="6134084at2759"/>
<dbReference type="SUPFAM" id="SSF82895">
    <property type="entry name" value="TSP-1 type 1 repeat"/>
    <property type="match status" value="1"/>
</dbReference>
<evidence type="ECO:0000256" key="2">
    <source>
        <dbReference type="ARBA" id="ARBA00023157"/>
    </source>
</evidence>
<dbReference type="Pfam" id="PF00090">
    <property type="entry name" value="TSP_1"/>
    <property type="match status" value="1"/>
</dbReference>
<dbReference type="PROSITE" id="PS50092">
    <property type="entry name" value="TSP1"/>
    <property type="match status" value="1"/>
</dbReference>
<dbReference type="PANTHER" id="PTHR22906:SF21">
    <property type="entry name" value="SEMA DOMAIN-CONTAINING PROTEIN"/>
    <property type="match status" value="1"/>
</dbReference>
<dbReference type="InterPro" id="IPR000884">
    <property type="entry name" value="TSP1_rpt"/>
</dbReference>
<organism evidence="4 5">
    <name type="scientific">Acanthaster planci</name>
    <name type="common">Crown-of-thorns starfish</name>
    <dbReference type="NCBI Taxonomy" id="133434"/>
    <lineage>
        <taxon>Eukaryota</taxon>
        <taxon>Metazoa</taxon>
        <taxon>Echinodermata</taxon>
        <taxon>Eleutherozoa</taxon>
        <taxon>Asterozoa</taxon>
        <taxon>Asteroidea</taxon>
        <taxon>Valvatacea</taxon>
        <taxon>Valvatida</taxon>
        <taxon>Acanthasteridae</taxon>
        <taxon>Acanthaster</taxon>
    </lineage>
</organism>
<evidence type="ECO:0000256" key="1">
    <source>
        <dbReference type="ARBA" id="ARBA00022737"/>
    </source>
</evidence>
<evidence type="ECO:0000313" key="4">
    <source>
        <dbReference type="Proteomes" id="UP000694845"/>
    </source>
</evidence>
<dbReference type="RefSeq" id="XP_022094468.1">
    <property type="nucleotide sequence ID" value="XM_022238776.1"/>
</dbReference>
<dbReference type="GeneID" id="110981300"/>
<feature type="chain" id="PRO_5034613925" evidence="3">
    <location>
        <begin position="28"/>
        <end position="1390"/>
    </location>
</feature>
<dbReference type="InterPro" id="IPR036383">
    <property type="entry name" value="TSP1_rpt_sf"/>
</dbReference>